<feature type="domain" description="Transposase IS4-like" evidence="1">
    <location>
        <begin position="13"/>
        <end position="218"/>
    </location>
</feature>
<organism evidence="2 3">
    <name type="scientific">Pseudomonas frederiksbergensis</name>
    <dbReference type="NCBI Taxonomy" id="104087"/>
    <lineage>
        <taxon>Bacteria</taxon>
        <taxon>Pseudomonadati</taxon>
        <taxon>Pseudomonadota</taxon>
        <taxon>Gammaproteobacteria</taxon>
        <taxon>Pseudomonadales</taxon>
        <taxon>Pseudomonadaceae</taxon>
        <taxon>Pseudomonas</taxon>
    </lineage>
</organism>
<dbReference type="Proteomes" id="UP000182567">
    <property type="component" value="Chromosome"/>
</dbReference>
<evidence type="ECO:0000313" key="3">
    <source>
        <dbReference type="Proteomes" id="UP000182567"/>
    </source>
</evidence>
<evidence type="ECO:0000313" key="2">
    <source>
        <dbReference type="EMBL" id="APC15415.1"/>
    </source>
</evidence>
<dbReference type="EMBL" id="CP017886">
    <property type="protein sequence ID" value="APC15415.1"/>
    <property type="molecule type" value="Genomic_DNA"/>
</dbReference>
<dbReference type="GO" id="GO:0004803">
    <property type="term" value="F:transposase activity"/>
    <property type="evidence" value="ECO:0007669"/>
    <property type="project" value="InterPro"/>
</dbReference>
<protein>
    <recommendedName>
        <fullName evidence="1">Transposase IS4-like domain-containing protein</fullName>
    </recommendedName>
</protein>
<dbReference type="GO" id="GO:0003677">
    <property type="term" value="F:DNA binding"/>
    <property type="evidence" value="ECO:0007669"/>
    <property type="project" value="InterPro"/>
</dbReference>
<proteinExistence type="predicted"/>
<dbReference type="SUPFAM" id="SSF53098">
    <property type="entry name" value="Ribonuclease H-like"/>
    <property type="match status" value="1"/>
</dbReference>
<dbReference type="AlphaFoldDB" id="A0A1J0EHF4"/>
<accession>A0A1J0EHF4</accession>
<dbReference type="GO" id="GO:0006313">
    <property type="term" value="P:DNA transposition"/>
    <property type="evidence" value="ECO:0007669"/>
    <property type="project" value="InterPro"/>
</dbReference>
<reference evidence="3" key="1">
    <citation type="submission" date="2016-10" db="EMBL/GenBank/DDBJ databases">
        <title>Pseudomonas frederiksbergensis ERGS4:02 complete genome.</title>
        <authorList>
            <person name="Kumar R."/>
            <person name="Acharya V."/>
            <person name="Singh D."/>
        </authorList>
    </citation>
    <scope>NUCLEOTIDE SEQUENCE [LARGE SCALE GENOMIC DNA]</scope>
    <source>
        <strain evidence="3">ERGS4:02</strain>
    </source>
</reference>
<dbReference type="Pfam" id="PF01609">
    <property type="entry name" value="DDE_Tnp_1"/>
    <property type="match status" value="1"/>
</dbReference>
<evidence type="ECO:0000259" key="1">
    <source>
        <dbReference type="Pfam" id="PF01609"/>
    </source>
</evidence>
<dbReference type="PANTHER" id="PTHR37529:SF1">
    <property type="entry name" value="TRANSPOSASE INSG FOR INSERTION SEQUENCE ELEMENT IS4-RELATED"/>
    <property type="match status" value="1"/>
</dbReference>
<gene>
    <name evidence="2" type="ORF">BLL42_06625</name>
</gene>
<dbReference type="InterPro" id="IPR002559">
    <property type="entry name" value="Transposase_11"/>
</dbReference>
<dbReference type="NCBIfam" id="NF033592">
    <property type="entry name" value="transpos_IS4_1"/>
    <property type="match status" value="1"/>
</dbReference>
<dbReference type="PANTHER" id="PTHR37529">
    <property type="entry name" value="TRANSPOSASE INSG FOR INSERTION SEQUENCE ELEMENT IS4-RELATED"/>
    <property type="match status" value="1"/>
</dbReference>
<dbReference type="InterPro" id="IPR047952">
    <property type="entry name" value="Transpos_IS4"/>
</dbReference>
<name>A0A1J0EHF4_9PSED</name>
<dbReference type="InterPro" id="IPR012337">
    <property type="entry name" value="RNaseH-like_sf"/>
</dbReference>
<sequence length="327" mass="36495">MPDTTANQGAYPQSRGQKVGLGFPLCRVVGIVCLSSGAVLDAALGRFRGKGGDEQTLLRSMLDTLKTGDILLGDAYYATYFLLCELQRRGIDGVFEQYGARRRSTDFRLGQSLGSEDHLIELKRPERRPPWMSQTQYEQAPERLTVRELKAGGKTLVTTLQCPQQTPKSALKSLYKGRWHVELDLRNLKATLGLGKLSCKTPGMAVKELWVYLLAHNLIRMLMAQSALLADCLPRELSFKHSLQLWLALRQYRGLEDEDGLSDLLMLIAQRRVGNRPGRIEPRAIKRRPQAYPLLTKPRRSACSGQLIPDTVLSFSSVFAGANPSLN</sequence>